<dbReference type="EMBL" id="JAINDJ010000005">
    <property type="protein sequence ID" value="KAG9446394.1"/>
    <property type="molecule type" value="Genomic_DNA"/>
</dbReference>
<reference evidence="1 2" key="1">
    <citation type="submission" date="2021-07" db="EMBL/GenBank/DDBJ databases">
        <title>The Aristolochia fimbriata genome: insights into angiosperm evolution, floral development and chemical biosynthesis.</title>
        <authorList>
            <person name="Jiao Y."/>
        </authorList>
    </citation>
    <scope>NUCLEOTIDE SEQUENCE [LARGE SCALE GENOMIC DNA]</scope>
    <source>
        <strain evidence="1">IBCAS-2021</strain>
        <tissue evidence="1">Leaf</tissue>
    </source>
</reference>
<evidence type="ECO:0000313" key="2">
    <source>
        <dbReference type="Proteomes" id="UP000825729"/>
    </source>
</evidence>
<dbReference type="PANTHER" id="PTHR33417">
    <property type="entry name" value="G-BOX BINDING PROTEIN"/>
    <property type="match status" value="1"/>
</dbReference>
<dbReference type="InterPro" id="IPR010530">
    <property type="entry name" value="B12D"/>
</dbReference>
<name>A0AAV7EDM1_ARIFI</name>
<dbReference type="AlphaFoldDB" id="A0AAV7EDM1"/>
<comment type="caution">
    <text evidence="1">The sequence shown here is derived from an EMBL/GenBank/DDBJ whole genome shotgun (WGS) entry which is preliminary data.</text>
</comment>
<gene>
    <name evidence="1" type="ORF">H6P81_012522</name>
</gene>
<dbReference type="Proteomes" id="UP000825729">
    <property type="component" value="Unassembled WGS sequence"/>
</dbReference>
<dbReference type="Pfam" id="PF06522">
    <property type="entry name" value="B12D"/>
    <property type="match status" value="1"/>
</dbReference>
<sequence length="91" mass="10479">MVSLKWNRWLRPEVLPLFAATGVAVSICAMQLVRNITGNPEVRVNKEKRTQGVFDNYAEGEQYAEHGLRKFLRTQTPEIMPSINRFFSNPN</sequence>
<evidence type="ECO:0000313" key="1">
    <source>
        <dbReference type="EMBL" id="KAG9446394.1"/>
    </source>
</evidence>
<accession>A0AAV7EDM1</accession>
<evidence type="ECO:0008006" key="3">
    <source>
        <dbReference type="Google" id="ProtNLM"/>
    </source>
</evidence>
<protein>
    <recommendedName>
        <fullName evidence="3">NADH-ubiquinone reductase complex 1 MLRQ subunit</fullName>
    </recommendedName>
</protein>
<keyword evidence="2" id="KW-1185">Reference proteome</keyword>
<organism evidence="1 2">
    <name type="scientific">Aristolochia fimbriata</name>
    <name type="common">White veined hardy Dutchman's pipe vine</name>
    <dbReference type="NCBI Taxonomy" id="158543"/>
    <lineage>
        <taxon>Eukaryota</taxon>
        <taxon>Viridiplantae</taxon>
        <taxon>Streptophyta</taxon>
        <taxon>Embryophyta</taxon>
        <taxon>Tracheophyta</taxon>
        <taxon>Spermatophyta</taxon>
        <taxon>Magnoliopsida</taxon>
        <taxon>Magnoliidae</taxon>
        <taxon>Piperales</taxon>
        <taxon>Aristolochiaceae</taxon>
        <taxon>Aristolochia</taxon>
    </lineage>
</organism>
<proteinExistence type="predicted"/>